<dbReference type="PANTHER" id="PTHR42770">
    <property type="entry name" value="AMINO ACID TRANSPORTER-RELATED"/>
    <property type="match status" value="1"/>
</dbReference>
<dbReference type="Proteomes" id="UP000582213">
    <property type="component" value="Unassembled WGS sequence"/>
</dbReference>
<dbReference type="AlphaFoldDB" id="A0A650CHF8"/>
<dbReference type="GeneID" id="42801387"/>
<organism evidence="8 9">
    <name type="scientific">Sulfurisphaera ohwakuensis</name>
    <dbReference type="NCBI Taxonomy" id="69656"/>
    <lineage>
        <taxon>Archaea</taxon>
        <taxon>Thermoproteota</taxon>
        <taxon>Thermoprotei</taxon>
        <taxon>Sulfolobales</taxon>
        <taxon>Sulfolobaceae</taxon>
        <taxon>Sulfurisphaera</taxon>
    </lineage>
</organism>
<feature type="transmembrane region" description="Helical" evidence="6">
    <location>
        <begin position="474"/>
        <end position="494"/>
    </location>
</feature>
<proteinExistence type="predicted"/>
<evidence type="ECO:0000256" key="6">
    <source>
        <dbReference type="SAM" id="Phobius"/>
    </source>
</evidence>
<evidence type="ECO:0000256" key="1">
    <source>
        <dbReference type="ARBA" id="ARBA00004651"/>
    </source>
</evidence>
<feature type="transmembrane region" description="Helical" evidence="6">
    <location>
        <begin position="437"/>
        <end position="454"/>
    </location>
</feature>
<feature type="transmembrane region" description="Helical" evidence="6">
    <location>
        <begin position="51"/>
        <end position="75"/>
    </location>
</feature>
<feature type="transmembrane region" description="Helical" evidence="6">
    <location>
        <begin position="95"/>
        <end position="117"/>
    </location>
</feature>
<evidence type="ECO:0000256" key="2">
    <source>
        <dbReference type="ARBA" id="ARBA00022475"/>
    </source>
</evidence>
<dbReference type="KEGG" id="soh:D1869_09045"/>
<dbReference type="PANTHER" id="PTHR42770:SF7">
    <property type="entry name" value="MEMBRANE PROTEIN"/>
    <property type="match status" value="1"/>
</dbReference>
<feature type="transmembrane region" description="Helical" evidence="6">
    <location>
        <begin position="184"/>
        <end position="206"/>
    </location>
</feature>
<feature type="transmembrane region" description="Helical" evidence="6">
    <location>
        <begin position="333"/>
        <end position="359"/>
    </location>
</feature>
<evidence type="ECO:0000313" key="10">
    <source>
        <dbReference type="Proteomes" id="UP000582213"/>
    </source>
</evidence>
<reference evidence="7 10" key="2">
    <citation type="submission" date="2020-08" db="EMBL/GenBank/DDBJ databases">
        <title>Genomic Encyclopedia of Type Strains, Phase IV (KMG-IV): sequencing the most valuable type-strain genomes for metagenomic binning, comparative biology and taxonomic classification.</title>
        <authorList>
            <person name="Goeker M."/>
        </authorList>
    </citation>
    <scope>NUCLEOTIDE SEQUENCE [LARGE SCALE GENOMIC DNA]</scope>
    <source>
        <strain evidence="7 10">DSM 12421</strain>
    </source>
</reference>
<feature type="transmembrane region" description="Helical" evidence="6">
    <location>
        <begin position="241"/>
        <end position="259"/>
    </location>
</feature>
<accession>A0A650CHF8</accession>
<name>A0A650CHF8_SULOH</name>
<dbReference type="InterPro" id="IPR050367">
    <property type="entry name" value="APC_superfamily"/>
</dbReference>
<feature type="transmembrane region" description="Helical" evidence="6">
    <location>
        <begin position="279"/>
        <end position="296"/>
    </location>
</feature>
<evidence type="ECO:0000256" key="4">
    <source>
        <dbReference type="ARBA" id="ARBA00022989"/>
    </source>
</evidence>
<evidence type="ECO:0000313" key="8">
    <source>
        <dbReference type="EMBL" id="QGR17321.1"/>
    </source>
</evidence>
<feature type="transmembrane region" description="Helical" evidence="6">
    <location>
        <begin position="408"/>
        <end position="430"/>
    </location>
</feature>
<protein>
    <submittedName>
        <fullName evidence="8">Amino acid permease</fullName>
    </submittedName>
    <submittedName>
        <fullName evidence="7">Amino acid transporter</fullName>
    </submittedName>
</protein>
<dbReference type="RefSeq" id="WP_156014809.1">
    <property type="nucleotide sequence ID" value="NZ_CP045484.1"/>
</dbReference>
<keyword evidence="4 6" id="KW-1133">Transmembrane helix</keyword>
<dbReference type="GO" id="GO:0005886">
    <property type="term" value="C:plasma membrane"/>
    <property type="evidence" value="ECO:0007669"/>
    <property type="project" value="UniProtKB-SubCell"/>
</dbReference>
<dbReference type="OrthoDB" id="43026at2157"/>
<evidence type="ECO:0000256" key="5">
    <source>
        <dbReference type="ARBA" id="ARBA00023136"/>
    </source>
</evidence>
<dbReference type="GO" id="GO:0022857">
    <property type="term" value="F:transmembrane transporter activity"/>
    <property type="evidence" value="ECO:0007669"/>
    <property type="project" value="InterPro"/>
</dbReference>
<keyword evidence="3 6" id="KW-0812">Transmembrane</keyword>
<evidence type="ECO:0000313" key="9">
    <source>
        <dbReference type="Proteomes" id="UP000427373"/>
    </source>
</evidence>
<dbReference type="EMBL" id="CP045484">
    <property type="protein sequence ID" value="QGR17321.1"/>
    <property type="molecule type" value="Genomic_DNA"/>
</dbReference>
<gene>
    <name evidence="8" type="ORF">D1869_09045</name>
    <name evidence="7" type="ORF">HNQ62_002447</name>
</gene>
<dbReference type="PIRSF" id="PIRSF006060">
    <property type="entry name" value="AA_transporter"/>
    <property type="match status" value="1"/>
</dbReference>
<dbReference type="Pfam" id="PF13520">
    <property type="entry name" value="AA_permease_2"/>
    <property type="match status" value="1"/>
</dbReference>
<evidence type="ECO:0000313" key="7">
    <source>
        <dbReference type="EMBL" id="MBB5254673.1"/>
    </source>
</evidence>
<dbReference type="EMBL" id="JACHFY010000021">
    <property type="protein sequence ID" value="MBB5254673.1"/>
    <property type="molecule type" value="Genomic_DNA"/>
</dbReference>
<dbReference type="Proteomes" id="UP000427373">
    <property type="component" value="Chromosome"/>
</dbReference>
<sequence>MAEKKSLFIRESSGLIKQVNLLDAVMLNLGNMSAGEALFQSISPYISNGAILWLASILGFLLSIPQIIVYTFMTLKIRRTGGDYVWISRVIDGRLGSILALSYLIQSTAFFAIIAFFSASSVNSVLCTIGIMNNNHQLINLANSVFVNPYGNVTLDQRLIFYAISAIFFGIVIALNIRKAKWGFTLVTVLGIFSIFALLLAMIVVGVNSGGFFAKLQPFLSAYNISAPVGKRVFFPSNFSLLATLSLLPLFALYTYPWINAGPSVSAEFKNSDKVAKLNIIIASVVTFLLVTLGFMEMDLVAGYNFNISAYPTFVYNFWTVAIALAGNQALQWIIGLGLILWNFYTLSYGVVMFSRYVFALSFDRILPEKFTEVNKYGSPVYAHLLDLTITLLLLLIPVFSINAAVSLYGTTILGAVYLFFGVLAGALYGFKNNEKILKVFGILASGYLAYLTYEAATNPLIGFTTTQGINITTLLFVILAYVFAIGVFSASYLKHKREGVDLTILFKEIPPE</sequence>
<keyword evidence="2" id="KW-1003">Cell membrane</keyword>
<reference evidence="8 9" key="1">
    <citation type="submission" date="2019-10" db="EMBL/GenBank/DDBJ databases">
        <title>Genome Sequences from Six Type Strain Members of the Archaeal Family Sulfolobaceae: Acidianus ambivalens, Acidianus infernus, Metallosphaera prunae, Stygiolobus azoricus, Sulfolobus metallicus, and Sulfurisphaera ohwakuensis.</title>
        <authorList>
            <person name="Counts J.A."/>
            <person name="Kelly R.M."/>
        </authorList>
    </citation>
    <scope>NUCLEOTIDE SEQUENCE [LARGE SCALE GENOMIC DNA]</scope>
    <source>
        <strain evidence="8 9">TA-1</strain>
    </source>
</reference>
<dbReference type="Gene3D" id="1.20.1740.10">
    <property type="entry name" value="Amino acid/polyamine transporter I"/>
    <property type="match status" value="1"/>
</dbReference>
<evidence type="ECO:0000256" key="3">
    <source>
        <dbReference type="ARBA" id="ARBA00022692"/>
    </source>
</evidence>
<dbReference type="InterPro" id="IPR002293">
    <property type="entry name" value="AA/rel_permease1"/>
</dbReference>
<comment type="subcellular location">
    <subcellularLocation>
        <location evidence="1">Cell membrane</location>
        <topology evidence="1">Multi-pass membrane protein</topology>
    </subcellularLocation>
</comment>
<keyword evidence="5 6" id="KW-0472">Membrane</keyword>
<keyword evidence="9" id="KW-1185">Reference proteome</keyword>
<feature type="transmembrane region" description="Helical" evidence="6">
    <location>
        <begin position="380"/>
        <end position="402"/>
    </location>
</feature>
<feature type="transmembrane region" description="Helical" evidence="6">
    <location>
        <begin position="159"/>
        <end position="177"/>
    </location>
</feature>